<evidence type="ECO:0000259" key="2">
    <source>
        <dbReference type="SMART" id="SM00897"/>
    </source>
</evidence>
<feature type="domain" description="FIST" evidence="2">
    <location>
        <begin position="39"/>
        <end position="234"/>
    </location>
</feature>
<accession>A0ABQ3ZD78</accession>
<dbReference type="InterPro" id="IPR019494">
    <property type="entry name" value="FIST_C"/>
</dbReference>
<evidence type="ECO:0000259" key="3">
    <source>
        <dbReference type="SMART" id="SM01204"/>
    </source>
</evidence>
<name>A0ABQ3ZD78_9ACTN</name>
<evidence type="ECO:0000313" key="4">
    <source>
        <dbReference type="EMBL" id="GIE07787.1"/>
    </source>
</evidence>
<dbReference type="Pfam" id="PF08495">
    <property type="entry name" value="FIST"/>
    <property type="match status" value="1"/>
</dbReference>
<evidence type="ECO:0000313" key="5">
    <source>
        <dbReference type="Proteomes" id="UP000637628"/>
    </source>
</evidence>
<dbReference type="InterPro" id="IPR013702">
    <property type="entry name" value="FIST_domain_N"/>
</dbReference>
<protein>
    <recommendedName>
        <fullName evidence="6">FIST N domain protein</fullName>
    </recommendedName>
</protein>
<dbReference type="Proteomes" id="UP000637628">
    <property type="component" value="Unassembled WGS sequence"/>
</dbReference>
<dbReference type="SMART" id="SM00897">
    <property type="entry name" value="FIST"/>
    <property type="match status" value="1"/>
</dbReference>
<dbReference type="PANTHER" id="PTHR40252:SF2">
    <property type="entry name" value="BLR0328 PROTEIN"/>
    <property type="match status" value="1"/>
</dbReference>
<keyword evidence="5" id="KW-1185">Reference proteome</keyword>
<organism evidence="4 5">
    <name type="scientific">Paractinoplanes durhamensis</name>
    <dbReference type="NCBI Taxonomy" id="113563"/>
    <lineage>
        <taxon>Bacteria</taxon>
        <taxon>Bacillati</taxon>
        <taxon>Actinomycetota</taxon>
        <taxon>Actinomycetes</taxon>
        <taxon>Micromonosporales</taxon>
        <taxon>Micromonosporaceae</taxon>
        <taxon>Paractinoplanes</taxon>
    </lineage>
</organism>
<dbReference type="EMBL" id="BOML01000089">
    <property type="protein sequence ID" value="GIE07787.1"/>
    <property type="molecule type" value="Genomic_DNA"/>
</dbReference>
<feature type="region of interest" description="Disordered" evidence="1">
    <location>
        <begin position="1"/>
        <end position="22"/>
    </location>
</feature>
<dbReference type="PANTHER" id="PTHR40252">
    <property type="entry name" value="BLR0328 PROTEIN"/>
    <property type="match status" value="1"/>
</dbReference>
<evidence type="ECO:0000256" key="1">
    <source>
        <dbReference type="SAM" id="MobiDB-lite"/>
    </source>
</evidence>
<comment type="caution">
    <text evidence="4">The sequence shown here is derived from an EMBL/GenBank/DDBJ whole genome shotgun (WGS) entry which is preliminary data.</text>
</comment>
<feature type="domain" description="FIST C-domain" evidence="3">
    <location>
        <begin position="235"/>
        <end position="380"/>
    </location>
</feature>
<sequence>MHDGDERRRLGHGSSIATDADKAARECVQEALGGRNPESADLMVVFPSVEYDPHVFFSAAADAAAPAQVVGCSSHAGFVSGNSGAMDAVAIYLPADDLSFGIAAVAPIGTAVFACAQEVTTRARERAGDQGDHAVLLVLSDGLAGDQREIVRGSYSVTGATVPLVGAAASDDLSMSGTYQFAEGEVMSNGLIAVWINAPYPLGIGVEHGWHPIGEPMVVTRAEGNVIHELDGRPAAEVYLFQRSTDPAPAQNYGSPERTFAADTFNHPLGLANASGRLDGRHILGRTDEGALIMFGHVSEQSVVQVMAGDADDLVRAAGRAAAQAAEQLDRPSRGALIFSCTGRIAPLGAQVAAETAAISAGLGDVPVAGFFTFGEFARVTGSTGFHNATVVVLAV</sequence>
<dbReference type="Pfam" id="PF10442">
    <property type="entry name" value="FIST_C"/>
    <property type="match status" value="1"/>
</dbReference>
<dbReference type="SMART" id="SM01204">
    <property type="entry name" value="FIST_C"/>
    <property type="match status" value="1"/>
</dbReference>
<proteinExistence type="predicted"/>
<reference evidence="4 5" key="1">
    <citation type="submission" date="2021-01" db="EMBL/GenBank/DDBJ databases">
        <title>Whole genome shotgun sequence of Actinoplanes durhamensis NBRC 14914.</title>
        <authorList>
            <person name="Komaki H."/>
            <person name="Tamura T."/>
        </authorList>
    </citation>
    <scope>NUCLEOTIDE SEQUENCE [LARGE SCALE GENOMIC DNA]</scope>
    <source>
        <strain evidence="4 5">NBRC 14914</strain>
    </source>
</reference>
<evidence type="ECO:0008006" key="6">
    <source>
        <dbReference type="Google" id="ProtNLM"/>
    </source>
</evidence>
<gene>
    <name evidence="4" type="ORF">Adu01nite_91370</name>
</gene>